<keyword evidence="9" id="KW-0326">Glycosidase</keyword>
<feature type="domain" description="CBM6" evidence="12">
    <location>
        <begin position="340"/>
        <end position="463"/>
    </location>
</feature>
<keyword evidence="10" id="KW-0624">Polysaccharide degradation</keyword>
<comment type="catalytic activity">
    <reaction evidence="2">
        <text>Hydrolysis of terminal non-reducing alpha-L-arabinofuranoside residues in alpha-L-arabinosides.</text>
        <dbReference type="EC" id="3.2.1.55"/>
    </reaction>
</comment>
<dbReference type="Proteomes" id="UP000003860">
    <property type="component" value="Unassembled WGS sequence"/>
</dbReference>
<dbReference type="PROSITE" id="PS51175">
    <property type="entry name" value="CBM6"/>
    <property type="match status" value="1"/>
</dbReference>
<accession>F1T8Q2</accession>
<dbReference type="OrthoDB" id="9795554at2"/>
<dbReference type="eggNOG" id="COG3693">
    <property type="taxonomic scope" value="Bacteria"/>
</dbReference>
<feature type="signal peptide" evidence="11">
    <location>
        <begin position="1"/>
        <end position="27"/>
    </location>
</feature>
<dbReference type="GO" id="GO:0008810">
    <property type="term" value="F:cellulase activity"/>
    <property type="evidence" value="ECO:0007669"/>
    <property type="project" value="UniProtKB-EC"/>
</dbReference>
<dbReference type="InterPro" id="IPR005084">
    <property type="entry name" value="CBM6"/>
</dbReference>
<dbReference type="SUPFAM" id="SSF63446">
    <property type="entry name" value="Type I dockerin domain"/>
    <property type="match status" value="1"/>
</dbReference>
<keyword evidence="8" id="KW-0119">Carbohydrate metabolism</keyword>
<keyword evidence="6" id="KW-0378">Hydrolase</keyword>
<evidence type="ECO:0000256" key="9">
    <source>
        <dbReference type="ARBA" id="ARBA00023295"/>
    </source>
</evidence>
<dbReference type="Gene3D" id="1.10.1330.10">
    <property type="entry name" value="Dockerin domain"/>
    <property type="match status" value="1"/>
</dbReference>
<reference evidence="14" key="2">
    <citation type="submission" date="2011-01" db="EMBL/GenBank/DDBJ databases">
        <title>The Non-contiguous Finished genome of Clostridium papyrosolvens.</title>
        <authorList>
            <person name="Lucas S."/>
            <person name="Copeland A."/>
            <person name="Lapidus A."/>
            <person name="Cheng J.-F."/>
            <person name="Goodwin L."/>
            <person name="Pitluck S."/>
            <person name="Misra M."/>
            <person name="Chertkov O."/>
            <person name="Detter J.C."/>
            <person name="Han C."/>
            <person name="Tapia R."/>
            <person name="Land M."/>
            <person name="Hauser L."/>
            <person name="Kyrpides N."/>
            <person name="Ivanova N."/>
            <person name="Pagani I."/>
            <person name="Mouttaki H."/>
            <person name="He Z."/>
            <person name="Zhou J."/>
            <person name="Hemme C.L."/>
            <person name="Woyke T."/>
        </authorList>
    </citation>
    <scope>NUCLEOTIDE SEQUENCE [LARGE SCALE GENOMIC DNA]</scope>
    <source>
        <strain evidence="14">DSM 2782</strain>
    </source>
</reference>
<dbReference type="eggNOG" id="COG3507">
    <property type="taxonomic scope" value="Bacteria"/>
</dbReference>
<dbReference type="PANTHER" id="PTHR40631">
    <property type="entry name" value="ALPHA-L-ARABINOFURANOSIDASE AXHA-2-RELATED"/>
    <property type="match status" value="1"/>
</dbReference>
<evidence type="ECO:0000259" key="12">
    <source>
        <dbReference type="PROSITE" id="PS51175"/>
    </source>
</evidence>
<evidence type="ECO:0000256" key="11">
    <source>
        <dbReference type="SAM" id="SignalP"/>
    </source>
</evidence>
<evidence type="ECO:0000313" key="15">
    <source>
        <dbReference type="Proteomes" id="UP000003860"/>
    </source>
</evidence>
<organism evidence="14 15">
    <name type="scientific">Ruminiclostridium papyrosolvens DSM 2782</name>
    <dbReference type="NCBI Taxonomy" id="588581"/>
    <lineage>
        <taxon>Bacteria</taxon>
        <taxon>Bacillati</taxon>
        <taxon>Bacillota</taxon>
        <taxon>Clostridia</taxon>
        <taxon>Eubacteriales</taxon>
        <taxon>Oscillospiraceae</taxon>
        <taxon>Ruminiclostridium</taxon>
    </lineage>
</organism>
<evidence type="ECO:0000256" key="7">
    <source>
        <dbReference type="ARBA" id="ARBA00023001"/>
    </source>
</evidence>
<dbReference type="InterPro" id="IPR002105">
    <property type="entry name" value="Dockerin_1_rpt"/>
</dbReference>
<dbReference type="InterPro" id="IPR018247">
    <property type="entry name" value="EF_Hand_1_Ca_BS"/>
</dbReference>
<evidence type="ECO:0000256" key="6">
    <source>
        <dbReference type="ARBA" id="ARBA00022801"/>
    </source>
</evidence>
<evidence type="ECO:0000256" key="4">
    <source>
        <dbReference type="ARBA" id="ARBA00022525"/>
    </source>
</evidence>
<dbReference type="PROSITE" id="PS00018">
    <property type="entry name" value="EF_HAND_1"/>
    <property type="match status" value="1"/>
</dbReference>
<dbReference type="InterPro" id="IPR016134">
    <property type="entry name" value="Dockerin_dom"/>
</dbReference>
<dbReference type="InterPro" id="IPR005193">
    <property type="entry name" value="GH62_arabinosidase"/>
</dbReference>
<feature type="domain" description="Dockerin" evidence="13">
    <location>
        <begin position="472"/>
        <end position="538"/>
    </location>
</feature>
<keyword evidence="4" id="KW-0964">Secreted</keyword>
<dbReference type="CDD" id="cd04084">
    <property type="entry name" value="CBM6_xylanase-like"/>
    <property type="match status" value="1"/>
</dbReference>
<dbReference type="InterPro" id="IPR006584">
    <property type="entry name" value="Cellulose-bd_IV"/>
</dbReference>
<evidence type="ECO:0000256" key="8">
    <source>
        <dbReference type="ARBA" id="ARBA00023277"/>
    </source>
</evidence>
<dbReference type="Pfam" id="PF03422">
    <property type="entry name" value="CBM_6"/>
    <property type="match status" value="1"/>
</dbReference>
<protein>
    <submittedName>
        <fullName evidence="14">Carbohydrate binding family 6</fullName>
    </submittedName>
</protein>
<keyword evidence="5 11" id="KW-0732">Signal</keyword>
<dbReference type="GO" id="GO:0030246">
    <property type="term" value="F:carbohydrate binding"/>
    <property type="evidence" value="ECO:0007669"/>
    <property type="project" value="InterPro"/>
</dbReference>
<dbReference type="AlphaFoldDB" id="F1T8Q2"/>
<dbReference type="Gene3D" id="2.60.120.260">
    <property type="entry name" value="Galactose-binding domain-like"/>
    <property type="match status" value="1"/>
</dbReference>
<evidence type="ECO:0000256" key="5">
    <source>
        <dbReference type="ARBA" id="ARBA00022729"/>
    </source>
</evidence>
<feature type="chain" id="PRO_5038849689" evidence="11">
    <location>
        <begin position="28"/>
        <end position="780"/>
    </location>
</feature>
<dbReference type="PANTHER" id="PTHR40631:SF2">
    <property type="entry name" value="ALPHA-L-ARABINOFURANOSIDASE"/>
    <property type="match status" value="1"/>
</dbReference>
<evidence type="ECO:0000256" key="10">
    <source>
        <dbReference type="ARBA" id="ARBA00023326"/>
    </source>
</evidence>
<dbReference type="CDD" id="cd08987">
    <property type="entry name" value="GH62"/>
    <property type="match status" value="1"/>
</dbReference>
<gene>
    <name evidence="14" type="ORF">Cpap_3311</name>
</gene>
<evidence type="ECO:0000259" key="13">
    <source>
        <dbReference type="PROSITE" id="PS51766"/>
    </source>
</evidence>
<dbReference type="Pfam" id="PF00404">
    <property type="entry name" value="Dockerin_1"/>
    <property type="match status" value="1"/>
</dbReference>
<dbReference type="Gene3D" id="2.115.10.20">
    <property type="entry name" value="Glycosyl hydrolase domain, family 43"/>
    <property type="match status" value="1"/>
</dbReference>
<dbReference type="InterPro" id="IPR023296">
    <property type="entry name" value="Glyco_hydro_beta-prop_sf"/>
</dbReference>
<evidence type="ECO:0000256" key="1">
    <source>
        <dbReference type="ARBA" id="ARBA00000966"/>
    </source>
</evidence>
<keyword evidence="7" id="KW-0136">Cellulose degradation</keyword>
<dbReference type="GO" id="GO:0005576">
    <property type="term" value="C:extracellular region"/>
    <property type="evidence" value="ECO:0007669"/>
    <property type="project" value="UniProtKB-SubCell"/>
</dbReference>
<dbReference type="SMART" id="SM00606">
    <property type="entry name" value="CBD_IV"/>
    <property type="match status" value="1"/>
</dbReference>
<dbReference type="GO" id="GO:0030245">
    <property type="term" value="P:cellulose catabolic process"/>
    <property type="evidence" value="ECO:0007669"/>
    <property type="project" value="UniProtKB-KW"/>
</dbReference>
<dbReference type="InterPro" id="IPR008979">
    <property type="entry name" value="Galactose-bd-like_sf"/>
</dbReference>
<dbReference type="GO" id="GO:0046373">
    <property type="term" value="P:L-arabinose metabolic process"/>
    <property type="evidence" value="ECO:0007669"/>
    <property type="project" value="InterPro"/>
</dbReference>
<dbReference type="RefSeq" id="WP_004616909.1">
    <property type="nucleotide sequence ID" value="NZ_ACXX02000002.1"/>
</dbReference>
<dbReference type="InterPro" id="IPR005181">
    <property type="entry name" value="SASA"/>
</dbReference>
<proteinExistence type="predicted"/>
<dbReference type="Pfam" id="PF03664">
    <property type="entry name" value="Glyco_hydro_62"/>
    <property type="match status" value="1"/>
</dbReference>
<dbReference type="PROSITE" id="PS51766">
    <property type="entry name" value="DOCKERIN"/>
    <property type="match status" value="1"/>
</dbReference>
<comment type="subcellular location">
    <subcellularLocation>
        <location evidence="3">Secreted</location>
    </subcellularLocation>
</comment>
<reference evidence="14" key="1">
    <citation type="submission" date="2009-07" db="EMBL/GenBank/DDBJ databases">
        <authorList>
            <consortium name="US DOE Joint Genome Institute (JGI-PGF)"/>
            <person name="Lucas S."/>
            <person name="Copeland A."/>
            <person name="Lapidus A."/>
            <person name="Glavina del Rio T."/>
            <person name="Tice H."/>
            <person name="Bruce D."/>
            <person name="Goodwin L."/>
            <person name="Pitluck S."/>
            <person name="Larimer F."/>
            <person name="Land M.L."/>
            <person name="Mouttaki H."/>
            <person name="He Z."/>
            <person name="Zhou J."/>
            <person name="Hemme C.L."/>
        </authorList>
    </citation>
    <scope>NUCLEOTIDE SEQUENCE [LARGE SCALE GENOMIC DNA]</scope>
    <source>
        <strain evidence="14">DSM 2782</strain>
    </source>
</reference>
<dbReference type="SUPFAM" id="SSF49785">
    <property type="entry name" value="Galactose-binding domain-like"/>
    <property type="match status" value="1"/>
</dbReference>
<keyword evidence="15" id="KW-1185">Reference proteome</keyword>
<comment type="catalytic activity">
    <reaction evidence="1">
        <text>Endohydrolysis of (1-&gt;4)-beta-D-glucosidic linkages in cellulose, lichenin and cereal beta-D-glucans.</text>
        <dbReference type="EC" id="3.2.1.4"/>
    </reaction>
</comment>
<evidence type="ECO:0000256" key="3">
    <source>
        <dbReference type="ARBA" id="ARBA00004613"/>
    </source>
</evidence>
<dbReference type="GO" id="GO:0046556">
    <property type="term" value="F:alpha-L-arabinofuranosidase activity"/>
    <property type="evidence" value="ECO:0007669"/>
    <property type="project" value="UniProtKB-EC"/>
</dbReference>
<dbReference type="SUPFAM" id="SSF75005">
    <property type="entry name" value="Arabinanase/levansucrase/invertase"/>
    <property type="match status" value="1"/>
</dbReference>
<comment type="caution">
    <text evidence="14">The sequence shown here is derived from an EMBL/GenBank/DDBJ whole genome shotgun (WGS) entry which is preliminary data.</text>
</comment>
<dbReference type="InterPro" id="IPR036439">
    <property type="entry name" value="Dockerin_dom_sf"/>
</dbReference>
<dbReference type="STRING" id="588581.Cpap_3311"/>
<name>F1T8Q2_9FIRM</name>
<evidence type="ECO:0000313" key="14">
    <source>
        <dbReference type="EMBL" id="EGD48884.1"/>
    </source>
</evidence>
<dbReference type="SUPFAM" id="SSF52266">
    <property type="entry name" value="SGNH hydrolase"/>
    <property type="match status" value="1"/>
</dbReference>
<dbReference type="EMBL" id="ACXX02000002">
    <property type="protein sequence ID" value="EGD48884.1"/>
    <property type="molecule type" value="Genomic_DNA"/>
</dbReference>
<dbReference type="Pfam" id="PF03629">
    <property type="entry name" value="SASA"/>
    <property type="match status" value="1"/>
</dbReference>
<evidence type="ECO:0000256" key="2">
    <source>
        <dbReference type="ARBA" id="ARBA00001462"/>
    </source>
</evidence>
<dbReference type="Gene3D" id="3.40.50.1110">
    <property type="entry name" value="SGNH hydrolase"/>
    <property type="match status" value="1"/>
</dbReference>
<dbReference type="CDD" id="cd14256">
    <property type="entry name" value="Dockerin_I"/>
    <property type="match status" value="1"/>
</dbReference>
<sequence length="780" mass="85493">MKHLIKKGFSIVFCVFMILASVSAVNAAANPNPSWNVDERVIFHNQCSPYDYYGAKDPTIVYYNGKYLVYYTGANKSGGWQMCFTSASTITDLKTAKRTYMSKIGESYFCAPEIFYFEPQKLWYLVYQDGTHGAAYATTTTPDDPNSWSGPKSFGISGNMGWDYYVICDDQYAYLYNTPSDGSGKLYMRKTTLANFPNKGWSTPTVACSNVFEGAEVYKSLADNQYYLLIEAMIDGRSYELFTSSSAGGPWTLVNNKWATKSNLTKYNADKWTTNVSHGELIRAGYNQKLEINDINKVDFLIQGTTNMSGEYQQITWDLGLIRNYTKGSDEPVTPKSAFDKIEAESWNDQSGIQNVTCDEGTEAVGYTENGDYSVYKSIDFGSGATNFQARVSSATSGGKIEIRLDSATGTLVGTCPVSGTGDWQTFADVNCSVSGVSGKHDLYLKYVGDSGYLMNINWFKFGTGSTDPVNPTSKLGDINSDGQIDSIDLQLIKKHILGLGTIENTKLADLDADGEVNAIDFSLMKQYILGVIVKFPGEGNTEPTTPKFHCFLLLGQSNMAGYAASQASDKVEDPRVLVLGFDNNSKLGRVTDQWDVACPPLHASWLDAIGPGDWFGKTMIQKVPSGDTIGLIPCAISGEKIETFMKSGGSKYNWIVNRAKLAQQKGGVIEGIIFHQGESNSGDTSWPGKVKTLVEDLRKDLSLGDVPFLAGELLYSGPCAGHNKLVNQLPSLISNSYVVSADGLVVDAADTQYRLHFGHDSSVTLGKRYAEKMIQALKW</sequence>
<dbReference type="InterPro" id="IPR036514">
    <property type="entry name" value="SGNH_hydro_sf"/>
</dbReference>